<evidence type="ECO:0000256" key="3">
    <source>
        <dbReference type="HAMAP-Rule" id="MF_00170"/>
    </source>
</evidence>
<gene>
    <name evidence="3" type="primary">rpiA</name>
    <name evidence="4" type="ordered locus">STHERM_c16670</name>
</gene>
<dbReference type="Gene3D" id="3.40.50.1360">
    <property type="match status" value="1"/>
</dbReference>
<dbReference type="GO" id="GO:0004751">
    <property type="term" value="F:ribose-5-phosphate isomerase activity"/>
    <property type="evidence" value="ECO:0007669"/>
    <property type="project" value="UniProtKB-UniRule"/>
</dbReference>
<reference key="1">
    <citation type="submission" date="2009-08" db="EMBL/GenBank/DDBJ databases">
        <title>The genome sequence of Spirochaeta thermophila DSM6192.</title>
        <authorList>
            <person name="Angelov A."/>
            <person name="Mientus M."/>
            <person name="Wittenberg S."/>
            <person name="Lehmann R."/>
            <person name="Liesegang H."/>
            <person name="Daniel R."/>
            <person name="Liebl W."/>
        </authorList>
    </citation>
    <scope>NUCLEOTIDE SEQUENCE</scope>
    <source>
        <strain>DSM 6192</strain>
    </source>
</reference>
<dbReference type="NCBIfam" id="NF001924">
    <property type="entry name" value="PRK00702.1"/>
    <property type="match status" value="1"/>
</dbReference>
<feature type="binding site" evidence="3">
    <location>
        <begin position="97"/>
        <end position="100"/>
    </location>
    <ligand>
        <name>substrate</name>
    </ligand>
</feature>
<evidence type="ECO:0000256" key="2">
    <source>
        <dbReference type="ARBA" id="ARBA00023235"/>
    </source>
</evidence>
<proteinExistence type="inferred from homology"/>
<dbReference type="UniPathway" id="UPA00115">
    <property type="reaction ID" value="UER00412"/>
</dbReference>
<evidence type="ECO:0000313" key="4">
    <source>
        <dbReference type="EMBL" id="ADN02605.1"/>
    </source>
</evidence>
<evidence type="ECO:0000256" key="1">
    <source>
        <dbReference type="ARBA" id="ARBA00001713"/>
    </source>
</evidence>
<dbReference type="SUPFAM" id="SSF100950">
    <property type="entry name" value="NagB/RpiA/CoA transferase-like"/>
    <property type="match status" value="1"/>
</dbReference>
<dbReference type="RefSeq" id="WP_013314444.1">
    <property type="nucleotide sequence ID" value="NC_014484.1"/>
</dbReference>
<dbReference type="HOGENOM" id="CLU_056590_1_1_12"/>
<comment type="subunit">
    <text evidence="3">Homodimer.</text>
</comment>
<dbReference type="InterPro" id="IPR004788">
    <property type="entry name" value="Ribose5P_isomerase_type_A"/>
</dbReference>
<dbReference type="GO" id="GO:0006014">
    <property type="term" value="P:D-ribose metabolic process"/>
    <property type="evidence" value="ECO:0007669"/>
    <property type="project" value="TreeGrafter"/>
</dbReference>
<feature type="active site" description="Proton acceptor" evidence="3">
    <location>
        <position position="106"/>
    </location>
</feature>
<name>E0RNL4_WINT6</name>
<dbReference type="PANTHER" id="PTHR11934">
    <property type="entry name" value="RIBOSE-5-PHOSPHATE ISOMERASE"/>
    <property type="match status" value="1"/>
</dbReference>
<dbReference type="GO" id="GO:0005829">
    <property type="term" value="C:cytosol"/>
    <property type="evidence" value="ECO:0007669"/>
    <property type="project" value="TreeGrafter"/>
</dbReference>
<dbReference type="SUPFAM" id="SSF75445">
    <property type="entry name" value="D-ribose-5-phosphate isomerase (RpiA), lid domain"/>
    <property type="match status" value="1"/>
</dbReference>
<comment type="pathway">
    <text evidence="3">Carbohydrate degradation; pentose phosphate pathway; D-ribose 5-phosphate from D-ribulose 5-phosphate (non-oxidative stage): step 1/1.</text>
</comment>
<dbReference type="HAMAP" id="MF_00170">
    <property type="entry name" value="Rib_5P_isom_A"/>
    <property type="match status" value="1"/>
</dbReference>
<organism evidence="4 5">
    <name type="scientific">Winmispira thermophila (strain ATCC 49972 / DSM 6192 / RI 19.B1)</name>
    <name type="common">Spirochaeta thermophila</name>
    <dbReference type="NCBI Taxonomy" id="665571"/>
    <lineage>
        <taxon>Bacteria</taxon>
        <taxon>Pseudomonadati</taxon>
        <taxon>Spirochaetota</taxon>
        <taxon>Spirochaetia</taxon>
        <taxon>Winmispirales</taxon>
        <taxon>Winmispiraceae</taxon>
        <taxon>Winmispira</taxon>
    </lineage>
</organism>
<accession>E0RNL4</accession>
<feature type="binding site" evidence="3">
    <location>
        <position position="124"/>
    </location>
    <ligand>
        <name>substrate</name>
    </ligand>
</feature>
<dbReference type="eggNOG" id="COG0120">
    <property type="taxonomic scope" value="Bacteria"/>
</dbReference>
<dbReference type="Gene3D" id="3.30.70.260">
    <property type="match status" value="1"/>
</dbReference>
<dbReference type="InterPro" id="IPR020672">
    <property type="entry name" value="Ribose5P_isomerase_typA_subgr"/>
</dbReference>
<dbReference type="AlphaFoldDB" id="E0RNL4"/>
<dbReference type="PaxDb" id="665571-STHERM_c16670"/>
<keyword evidence="2 3" id="KW-0413">Isomerase</keyword>
<dbReference type="KEGG" id="sta:STHERM_c16670"/>
<dbReference type="NCBIfam" id="TIGR00021">
    <property type="entry name" value="rpiA"/>
    <property type="match status" value="1"/>
</dbReference>
<dbReference type="PANTHER" id="PTHR11934:SF0">
    <property type="entry name" value="RIBOSE-5-PHOSPHATE ISOMERASE"/>
    <property type="match status" value="1"/>
</dbReference>
<dbReference type="Proteomes" id="UP000001296">
    <property type="component" value="Chromosome"/>
</dbReference>
<feature type="binding site" evidence="3">
    <location>
        <begin position="24"/>
        <end position="27"/>
    </location>
    <ligand>
        <name>substrate</name>
    </ligand>
</feature>
<feature type="binding site" evidence="3">
    <location>
        <begin position="84"/>
        <end position="87"/>
    </location>
    <ligand>
        <name>substrate</name>
    </ligand>
</feature>
<comment type="similarity">
    <text evidence="3">Belongs to the ribose 5-phosphate isomerase family.</text>
</comment>
<dbReference type="EMBL" id="CP001698">
    <property type="protein sequence ID" value="ADN02605.1"/>
    <property type="molecule type" value="Genomic_DNA"/>
</dbReference>
<evidence type="ECO:0000313" key="5">
    <source>
        <dbReference type="Proteomes" id="UP000001296"/>
    </source>
</evidence>
<reference evidence="4 5" key="2">
    <citation type="journal article" date="2010" name="J. Bacteriol.">
        <title>Genome sequence of the polysaccharide-degrading, thermophilic anaerobe Spirochaeta thermophila DSM 6192.</title>
        <authorList>
            <person name="Angelov A."/>
            <person name="Liebl S."/>
            <person name="Ballschmiter M."/>
            <person name="Bomeke M."/>
            <person name="Lehmann R."/>
            <person name="Liesegang H."/>
            <person name="Daniel R."/>
            <person name="Liebl W."/>
        </authorList>
    </citation>
    <scope>NUCLEOTIDE SEQUENCE [LARGE SCALE GENOMIC DNA]</scope>
    <source>
        <strain evidence="5">ATCC 49972 / DSM 6192 / RI 19.B1</strain>
    </source>
</reference>
<protein>
    <recommendedName>
        <fullName evidence="3">Ribose-5-phosphate isomerase A</fullName>
        <ecNumber evidence="3">5.3.1.6</ecNumber>
    </recommendedName>
    <alternativeName>
        <fullName evidence="3">Phosphoriboisomerase A</fullName>
        <shortName evidence="3">PRI</shortName>
    </alternativeName>
</protein>
<comment type="function">
    <text evidence="3">Catalyzes the reversible conversion of ribose-5-phosphate to ribulose 5-phosphate.</text>
</comment>
<comment type="catalytic activity">
    <reaction evidence="1 3">
        <text>aldehydo-D-ribose 5-phosphate = D-ribulose 5-phosphate</text>
        <dbReference type="Rhea" id="RHEA:14657"/>
        <dbReference type="ChEBI" id="CHEBI:58121"/>
        <dbReference type="ChEBI" id="CHEBI:58273"/>
        <dbReference type="EC" id="5.3.1.6"/>
    </reaction>
</comment>
<dbReference type="FunFam" id="3.40.50.1360:FF:000001">
    <property type="entry name" value="Ribose-5-phosphate isomerase A"/>
    <property type="match status" value="1"/>
</dbReference>
<dbReference type="InterPro" id="IPR037171">
    <property type="entry name" value="NagB/RpiA_transferase-like"/>
</dbReference>
<dbReference type="EC" id="5.3.1.6" evidence="3"/>
<dbReference type="Pfam" id="PF06026">
    <property type="entry name" value="Rib_5-P_isom_A"/>
    <property type="match status" value="1"/>
</dbReference>
<sequence>MKRRVAFHAVDTHVKDGMRVGLGTGSTAVWAIRRIGEHMREGRLSGIVGVATSFASEMEAHRLGIPVRSLNDPEIGGEVDLAIDGADEVDPTLHLVKGGGGALFREKLVAYNARRFVVVVEECKLVPHIGTGFPIPVEVVPEARACVLKALEALGAEWTIRHGSGKQGPVVTDNGNLLVDVRFPAPVDPEEMEIRLGLIPGVYETGFFTRIRPTVCVGLPSGEVRTLGE</sequence>
<dbReference type="CDD" id="cd01398">
    <property type="entry name" value="RPI_A"/>
    <property type="match status" value="1"/>
</dbReference>
<dbReference type="GO" id="GO:0009052">
    <property type="term" value="P:pentose-phosphate shunt, non-oxidative branch"/>
    <property type="evidence" value="ECO:0007669"/>
    <property type="project" value="UniProtKB-UniRule"/>
</dbReference>